<evidence type="ECO:0000259" key="1">
    <source>
        <dbReference type="Pfam" id="PF02581"/>
    </source>
</evidence>
<organism evidence="2 3">
    <name type="scientific">Sphingomonas xinjiangensis</name>
    <dbReference type="NCBI Taxonomy" id="643568"/>
    <lineage>
        <taxon>Bacteria</taxon>
        <taxon>Pseudomonadati</taxon>
        <taxon>Pseudomonadota</taxon>
        <taxon>Alphaproteobacteria</taxon>
        <taxon>Sphingomonadales</taxon>
        <taxon>Sphingomonadaceae</taxon>
        <taxon>Sphingomonas</taxon>
    </lineage>
</organism>
<dbReference type="RefSeq" id="WP_246352364.1">
    <property type="nucleotide sequence ID" value="NZ_JACIJF010000006.1"/>
</dbReference>
<dbReference type="InterPro" id="IPR022998">
    <property type="entry name" value="ThiamineP_synth_TenI"/>
</dbReference>
<dbReference type="GO" id="GO:0009228">
    <property type="term" value="P:thiamine biosynthetic process"/>
    <property type="evidence" value="ECO:0007669"/>
    <property type="project" value="UniProtKB-KW"/>
</dbReference>
<dbReference type="Pfam" id="PF02581">
    <property type="entry name" value="TMP-TENI"/>
    <property type="match status" value="1"/>
</dbReference>
<keyword evidence="3" id="KW-1185">Reference proteome</keyword>
<name>A0A840YFR9_9SPHN</name>
<dbReference type="InterPro" id="IPR036206">
    <property type="entry name" value="ThiamineP_synth_sf"/>
</dbReference>
<dbReference type="InterPro" id="IPR013785">
    <property type="entry name" value="Aldolase_TIM"/>
</dbReference>
<evidence type="ECO:0000313" key="3">
    <source>
        <dbReference type="Proteomes" id="UP000527143"/>
    </source>
</evidence>
<proteinExistence type="predicted"/>
<comment type="caution">
    <text evidence="2">The sequence shown here is derived from an EMBL/GenBank/DDBJ whole genome shotgun (WGS) entry which is preliminary data.</text>
</comment>
<dbReference type="GO" id="GO:0004789">
    <property type="term" value="F:thiamine-phosphate diphosphorylase activity"/>
    <property type="evidence" value="ECO:0007669"/>
    <property type="project" value="UniProtKB-EC"/>
</dbReference>
<dbReference type="SUPFAM" id="SSF51391">
    <property type="entry name" value="Thiamin phosphate synthase"/>
    <property type="match status" value="1"/>
</dbReference>
<accession>A0A840YFR9</accession>
<evidence type="ECO:0000313" key="2">
    <source>
        <dbReference type="EMBL" id="MBB5711145.1"/>
    </source>
</evidence>
<dbReference type="EMBL" id="JACIJF010000006">
    <property type="protein sequence ID" value="MBB5711145.1"/>
    <property type="molecule type" value="Genomic_DNA"/>
</dbReference>
<gene>
    <name evidence="2" type="ORF">FHT02_002386</name>
</gene>
<dbReference type="EC" id="2.5.1.3" evidence="2"/>
<keyword evidence="2" id="KW-0808">Transferase</keyword>
<protein>
    <submittedName>
        <fullName evidence="2">Thiamine-phosphate pyrophosphorylase</fullName>
        <ecNumber evidence="2">2.5.1.3</ecNumber>
    </submittedName>
</protein>
<sequence length="184" mass="20499">MGCAIGRRMRARHPSPPRLWLMTDERMGARLWVALERLPHGSGVVFRHYRLPLAERRALFARVAKVARRRGLVLLRAGEQRLGRWEDGTHGTRRRVRGWYSRAAHSPDEVVAGLRTGADLLFVSPVFATRSHPGATTLRPVRLGMLMRGVAVPVIALGGMDEGRARRLRGLGVYGWAGIDAWAG</sequence>
<reference evidence="2 3" key="1">
    <citation type="submission" date="2020-08" db="EMBL/GenBank/DDBJ databases">
        <title>Genomic Encyclopedia of Type Strains, Phase IV (KMG-IV): sequencing the most valuable type-strain genomes for metagenomic binning, comparative biology and taxonomic classification.</title>
        <authorList>
            <person name="Goeker M."/>
        </authorList>
    </citation>
    <scope>NUCLEOTIDE SEQUENCE [LARGE SCALE GENOMIC DNA]</scope>
    <source>
        <strain evidence="2 3">DSM 26736</strain>
    </source>
</reference>
<dbReference type="Gene3D" id="3.20.20.70">
    <property type="entry name" value="Aldolase class I"/>
    <property type="match status" value="1"/>
</dbReference>
<dbReference type="CDD" id="cd00564">
    <property type="entry name" value="TMP_TenI"/>
    <property type="match status" value="1"/>
</dbReference>
<dbReference type="Proteomes" id="UP000527143">
    <property type="component" value="Unassembled WGS sequence"/>
</dbReference>
<feature type="domain" description="Thiamine phosphate synthase/TenI" evidence="1">
    <location>
        <begin position="103"/>
        <end position="181"/>
    </location>
</feature>
<dbReference type="AlphaFoldDB" id="A0A840YFR9"/>